<sequence length="165" mass="18802">MLLAHRKLNAGPFAPVVERKIVLPDKTQRREEGVEKGISTQQRSAGRMGGNPYDPLTTTNSLQESEMADANSNSRPKKRKPRKPSTVLQMILRSTPDKPKRGWPYLPWMRVVDAHFKLFGFQPGDLVYLEINHITRQICIRPDHDGLALREQPYHQPGGRNPFAL</sequence>
<evidence type="ECO:0000313" key="2">
    <source>
        <dbReference type="EMBL" id="MEN2468588.1"/>
    </source>
</evidence>
<evidence type="ECO:0000313" key="3">
    <source>
        <dbReference type="Proteomes" id="UP001466933"/>
    </source>
</evidence>
<evidence type="ECO:0000256" key="1">
    <source>
        <dbReference type="SAM" id="MobiDB-lite"/>
    </source>
</evidence>
<reference evidence="2 3" key="1">
    <citation type="submission" date="2024-05" db="EMBL/GenBank/DDBJ databases">
        <title>Burkholderia sp. Nov. a novel bacteria isolated from rhizosphere soil of Camellia sinensis.</title>
        <authorList>
            <person name="Dong Y."/>
        </authorList>
    </citation>
    <scope>NUCLEOTIDE SEQUENCE [LARGE SCALE GENOMIC DNA]</scope>
    <source>
        <strain evidence="2 3">GS2Y</strain>
    </source>
</reference>
<accession>A0ABU9W981</accession>
<keyword evidence="3" id="KW-1185">Reference proteome</keyword>
<name>A0ABU9W981_9BURK</name>
<feature type="compositionally biased region" description="Basic and acidic residues" evidence="1">
    <location>
        <begin position="24"/>
        <end position="35"/>
    </location>
</feature>
<dbReference type="RefSeq" id="WP_343490488.1">
    <property type="nucleotide sequence ID" value="NZ_JBCPYA010000001.1"/>
</dbReference>
<dbReference type="Proteomes" id="UP001466933">
    <property type="component" value="Unassembled WGS sequence"/>
</dbReference>
<dbReference type="EMBL" id="JBCPYA010000001">
    <property type="protein sequence ID" value="MEN2468588.1"/>
    <property type="molecule type" value="Genomic_DNA"/>
</dbReference>
<gene>
    <name evidence="2" type="ORF">VOI36_01695</name>
</gene>
<comment type="caution">
    <text evidence="2">The sequence shown here is derived from an EMBL/GenBank/DDBJ whole genome shotgun (WGS) entry which is preliminary data.</text>
</comment>
<proteinExistence type="predicted"/>
<feature type="region of interest" description="Disordered" evidence="1">
    <location>
        <begin position="24"/>
        <end position="87"/>
    </location>
</feature>
<protein>
    <submittedName>
        <fullName evidence="2">Uncharacterized protein</fullName>
    </submittedName>
</protein>
<organism evidence="2 3">
    <name type="scientific">Burkholderia theae</name>
    <dbReference type="NCBI Taxonomy" id="3143496"/>
    <lineage>
        <taxon>Bacteria</taxon>
        <taxon>Pseudomonadati</taxon>
        <taxon>Pseudomonadota</taxon>
        <taxon>Betaproteobacteria</taxon>
        <taxon>Burkholderiales</taxon>
        <taxon>Burkholderiaceae</taxon>
        <taxon>Burkholderia</taxon>
    </lineage>
</organism>